<name>A0ABN0KDU5_9ENTE</name>
<accession>A0ABN0KDU5</accession>
<reference evidence="1 2" key="1">
    <citation type="submission" date="2013-02" db="EMBL/GenBank/DDBJ databases">
        <title>The Genome Sequence of Enterococcus villorum ATCC_700913.</title>
        <authorList>
            <consortium name="The Broad Institute Genome Sequencing Platform"/>
            <consortium name="The Broad Institute Genome Sequencing Center for Infectious Disease"/>
            <person name="Earl A.M."/>
            <person name="Gilmore M.S."/>
            <person name="Lebreton F."/>
            <person name="Walker B."/>
            <person name="Young S.K."/>
            <person name="Zeng Q."/>
            <person name="Gargeya S."/>
            <person name="Fitzgerald M."/>
            <person name="Haas B."/>
            <person name="Abouelleil A."/>
            <person name="Alvarado L."/>
            <person name="Arachchi H.M."/>
            <person name="Berlin A.M."/>
            <person name="Chapman S.B."/>
            <person name="Dewar J."/>
            <person name="Goldberg J."/>
            <person name="Griggs A."/>
            <person name="Gujja S."/>
            <person name="Hansen M."/>
            <person name="Howarth C."/>
            <person name="Imamovic A."/>
            <person name="Larimer J."/>
            <person name="McCowan C."/>
            <person name="Murphy C."/>
            <person name="Neiman D."/>
            <person name="Pearson M."/>
            <person name="Priest M."/>
            <person name="Roberts A."/>
            <person name="Saif S."/>
            <person name="Shea T."/>
            <person name="Sisk P."/>
            <person name="Sykes S."/>
            <person name="Wortman J."/>
            <person name="Nusbaum C."/>
            <person name="Birren B."/>
        </authorList>
    </citation>
    <scope>NUCLEOTIDE SEQUENCE [LARGE SCALE GENOMIC DNA]</scope>
    <source>
        <strain evidence="1 2">ATCC 700913</strain>
    </source>
</reference>
<proteinExistence type="predicted"/>
<evidence type="ECO:0000313" key="2">
    <source>
        <dbReference type="Proteomes" id="UP000013866"/>
    </source>
</evidence>
<evidence type="ECO:0000313" key="1">
    <source>
        <dbReference type="EMBL" id="EOH86216.1"/>
    </source>
</evidence>
<gene>
    <name evidence="1" type="ORF">UAO_02601</name>
</gene>
<sequence length="31" mass="3487">MQTVMEFISNLTQEDDQLAKEIVAFANASNK</sequence>
<protein>
    <submittedName>
        <fullName evidence="1">Uncharacterized protein</fullName>
    </submittedName>
</protein>
<dbReference type="EMBL" id="AJAN01000036">
    <property type="protein sequence ID" value="EOH86216.1"/>
    <property type="molecule type" value="Genomic_DNA"/>
</dbReference>
<dbReference type="Proteomes" id="UP000013866">
    <property type="component" value="Unassembled WGS sequence"/>
</dbReference>
<organism evidence="1 2">
    <name type="scientific">Enterococcus villorum ATCC 700913</name>
    <dbReference type="NCBI Taxonomy" id="1158604"/>
    <lineage>
        <taxon>Bacteria</taxon>
        <taxon>Bacillati</taxon>
        <taxon>Bacillota</taxon>
        <taxon>Bacilli</taxon>
        <taxon>Lactobacillales</taxon>
        <taxon>Enterococcaceae</taxon>
        <taxon>Enterococcus</taxon>
    </lineage>
</organism>
<keyword evidence="2" id="KW-1185">Reference proteome</keyword>
<comment type="caution">
    <text evidence="1">The sequence shown here is derived from an EMBL/GenBank/DDBJ whole genome shotgun (WGS) entry which is preliminary data.</text>
</comment>